<keyword evidence="2" id="KW-0201">Cytochrome c-type biogenesis</keyword>
<keyword evidence="5" id="KW-0732">Signal</keyword>
<reference evidence="7 8" key="1">
    <citation type="submission" date="2019-05" db="EMBL/GenBank/DDBJ databases">
        <authorList>
            <consortium name="Pathogen Informatics"/>
        </authorList>
    </citation>
    <scope>NUCLEOTIDE SEQUENCE [LARGE SCALE GENOMIC DNA]</scope>
    <source>
        <strain evidence="7 8">NCTC11429</strain>
    </source>
</reference>
<dbReference type="CDD" id="cd02966">
    <property type="entry name" value="TlpA_like_family"/>
    <property type="match status" value="1"/>
</dbReference>
<sequence length="410" mass="47607">MKNITLFLFLFLSISAFAQSSKPVLVDDLVPEKYKISNNYFPIIKGSYLYSIYALSTSDFISKARSLQKDINDTFTNETDTGAKALKTKDVNYFIKELADTYRRGYGKDSVSLEEYYRLIGAKADKKQLDSAYQKAYPKKMSESDKLLLQNFIAETEENVNDEDMFKRSASYREWLESRIIKLKQTKYNEESPLGYDGEYIVELNVINREITNPFMREYLNFDYTCSILKMVKNIEAREQAYSNFMKVVVSPYYKDEVSKVYANFRKTADNKPSPEFNFKDVNNKSVSLKDLRGKYVYIDIWATWCAPCKAEIPYLQKIEKLYHNKKISFVSISVDRMKDYEKWSTYVKSNNLGGTQLIADKDFNSDFIKDYNISAIPRFILIAPNGTIVSGNAKRPSDPELKKQLDKIL</sequence>
<keyword evidence="4" id="KW-0676">Redox-active center</keyword>
<feature type="signal peptide" evidence="5">
    <location>
        <begin position="1"/>
        <end position="18"/>
    </location>
</feature>
<dbReference type="KEGG" id="stha:NCTC11429_04347"/>
<dbReference type="PANTHER" id="PTHR42852">
    <property type="entry name" value="THIOL:DISULFIDE INTERCHANGE PROTEIN DSBE"/>
    <property type="match status" value="1"/>
</dbReference>
<dbReference type="InterPro" id="IPR013766">
    <property type="entry name" value="Thioredoxin_domain"/>
</dbReference>
<accession>A0A4U9VXK7</accession>
<evidence type="ECO:0000256" key="5">
    <source>
        <dbReference type="SAM" id="SignalP"/>
    </source>
</evidence>
<dbReference type="SUPFAM" id="SSF52833">
    <property type="entry name" value="Thioredoxin-like"/>
    <property type="match status" value="1"/>
</dbReference>
<dbReference type="PROSITE" id="PS51352">
    <property type="entry name" value="THIOREDOXIN_2"/>
    <property type="match status" value="1"/>
</dbReference>
<dbReference type="AlphaFoldDB" id="A0A4U9VXK7"/>
<keyword evidence="3" id="KW-1015">Disulfide bond</keyword>
<evidence type="ECO:0000313" key="7">
    <source>
        <dbReference type="EMBL" id="VTR51453.1"/>
    </source>
</evidence>
<dbReference type="GO" id="GO:0017004">
    <property type="term" value="P:cytochrome complex assembly"/>
    <property type="evidence" value="ECO:0007669"/>
    <property type="project" value="UniProtKB-KW"/>
</dbReference>
<proteinExistence type="predicted"/>
<protein>
    <submittedName>
        <fullName evidence="7">Thiol-disulfide oxidoreductase resA</fullName>
    </submittedName>
</protein>
<dbReference type="GO" id="GO:0016491">
    <property type="term" value="F:oxidoreductase activity"/>
    <property type="evidence" value="ECO:0007669"/>
    <property type="project" value="InterPro"/>
</dbReference>
<dbReference type="InterPro" id="IPR036249">
    <property type="entry name" value="Thioredoxin-like_sf"/>
</dbReference>
<dbReference type="STRING" id="1123265.GCA_000686625_03721"/>
<dbReference type="GeneID" id="78464942"/>
<evidence type="ECO:0000256" key="4">
    <source>
        <dbReference type="ARBA" id="ARBA00023284"/>
    </source>
</evidence>
<dbReference type="InterPro" id="IPR050553">
    <property type="entry name" value="Thioredoxin_ResA/DsbE_sf"/>
</dbReference>
<evidence type="ECO:0000313" key="8">
    <source>
        <dbReference type="Proteomes" id="UP000308196"/>
    </source>
</evidence>
<dbReference type="GO" id="GO:0030313">
    <property type="term" value="C:cell envelope"/>
    <property type="evidence" value="ECO:0007669"/>
    <property type="project" value="UniProtKB-SubCell"/>
</dbReference>
<dbReference type="Proteomes" id="UP000308196">
    <property type="component" value="Chromosome"/>
</dbReference>
<dbReference type="PANTHER" id="PTHR42852:SF6">
    <property type="entry name" value="THIOL:DISULFIDE INTERCHANGE PROTEIN DSBE"/>
    <property type="match status" value="1"/>
</dbReference>
<organism evidence="7 8">
    <name type="scientific">Sphingobacterium thalpophilum</name>
    <dbReference type="NCBI Taxonomy" id="259"/>
    <lineage>
        <taxon>Bacteria</taxon>
        <taxon>Pseudomonadati</taxon>
        <taxon>Bacteroidota</taxon>
        <taxon>Sphingobacteriia</taxon>
        <taxon>Sphingobacteriales</taxon>
        <taxon>Sphingobacteriaceae</taxon>
        <taxon>Sphingobacterium</taxon>
    </lineage>
</organism>
<comment type="subcellular location">
    <subcellularLocation>
        <location evidence="1">Cell envelope</location>
    </subcellularLocation>
</comment>
<gene>
    <name evidence="7" type="primary">resA_12</name>
    <name evidence="7" type="ORF">NCTC11429_04347</name>
</gene>
<evidence type="ECO:0000256" key="2">
    <source>
        <dbReference type="ARBA" id="ARBA00022748"/>
    </source>
</evidence>
<feature type="domain" description="Thioredoxin" evidence="6">
    <location>
        <begin position="268"/>
        <end position="410"/>
    </location>
</feature>
<dbReference type="Gene3D" id="3.40.30.10">
    <property type="entry name" value="Glutaredoxin"/>
    <property type="match status" value="1"/>
</dbReference>
<evidence type="ECO:0000256" key="1">
    <source>
        <dbReference type="ARBA" id="ARBA00004196"/>
    </source>
</evidence>
<evidence type="ECO:0000256" key="3">
    <source>
        <dbReference type="ARBA" id="ARBA00023157"/>
    </source>
</evidence>
<dbReference type="RefSeq" id="WP_051606993.1">
    <property type="nucleotide sequence ID" value="NZ_LR590484.1"/>
</dbReference>
<dbReference type="InterPro" id="IPR013740">
    <property type="entry name" value="Redoxin"/>
</dbReference>
<dbReference type="EMBL" id="LR590484">
    <property type="protein sequence ID" value="VTR51453.1"/>
    <property type="molecule type" value="Genomic_DNA"/>
</dbReference>
<feature type="chain" id="PRO_5020775374" evidence="5">
    <location>
        <begin position="19"/>
        <end position="410"/>
    </location>
</feature>
<name>A0A4U9VXK7_9SPHI</name>
<dbReference type="Pfam" id="PF08534">
    <property type="entry name" value="Redoxin"/>
    <property type="match status" value="1"/>
</dbReference>
<evidence type="ECO:0000259" key="6">
    <source>
        <dbReference type="PROSITE" id="PS51352"/>
    </source>
</evidence>